<dbReference type="InterPro" id="IPR002060">
    <property type="entry name" value="Squ/phyt_synthse"/>
</dbReference>
<accession>A0A238JF66</accession>
<dbReference type="Gene3D" id="1.10.600.10">
    <property type="entry name" value="Farnesyl Diphosphate Synthase"/>
    <property type="match status" value="1"/>
</dbReference>
<gene>
    <name evidence="1" type="ORF">TRP8649_02981</name>
</gene>
<dbReference type="Proteomes" id="UP000225972">
    <property type="component" value="Unassembled WGS sequence"/>
</dbReference>
<evidence type="ECO:0000313" key="1">
    <source>
        <dbReference type="EMBL" id="SMX28854.1"/>
    </source>
</evidence>
<dbReference type="RefSeq" id="WP_235871937.1">
    <property type="nucleotide sequence ID" value="NZ_FXXP01000002.1"/>
</dbReference>
<dbReference type="AlphaFoldDB" id="A0A238JF66"/>
<protein>
    <submittedName>
        <fullName evidence="1">Squalene/phytoene synthase</fullName>
    </submittedName>
</protein>
<dbReference type="SUPFAM" id="SSF48576">
    <property type="entry name" value="Terpenoid synthases"/>
    <property type="match status" value="1"/>
</dbReference>
<name>A0A238JF66_9RHOB</name>
<sequence length="262" mass="28950">MNDPFIDNPDLVACAQIVEKGDPERFQAVMAVPVAARAVLFPIYAMNVEVSRAPWVTQEHMIAEMRLQWWRDALAEIAEGGLVRRHEVVTPLAMVLPRDMAKRLDDLVLARRWDIYRDTFEDQAAFEDFIGNTSGLLMQAAAAALGDTDDRTAYALGWASGLASFLTAVPELEAAGRVPLVDGRPEAVRALAQKGLEKLVEARKFRGAVPQAARAALLSGWMARPILKRAATQPHLVAAGTLMPSEAAQRWRKLWVSQTGRW</sequence>
<organism evidence="1 2">
    <name type="scientific">Pelagimonas phthalicica</name>
    <dbReference type="NCBI Taxonomy" id="1037362"/>
    <lineage>
        <taxon>Bacteria</taxon>
        <taxon>Pseudomonadati</taxon>
        <taxon>Pseudomonadota</taxon>
        <taxon>Alphaproteobacteria</taxon>
        <taxon>Rhodobacterales</taxon>
        <taxon>Roseobacteraceae</taxon>
        <taxon>Pelagimonas</taxon>
    </lineage>
</organism>
<dbReference type="EMBL" id="FXXP01000002">
    <property type="protein sequence ID" value="SMX28854.1"/>
    <property type="molecule type" value="Genomic_DNA"/>
</dbReference>
<proteinExistence type="predicted"/>
<reference evidence="2" key="1">
    <citation type="submission" date="2017-05" db="EMBL/GenBank/DDBJ databases">
        <authorList>
            <person name="Rodrigo-Torres L."/>
            <person name="Arahal R. D."/>
            <person name="Lucena T."/>
        </authorList>
    </citation>
    <scope>NUCLEOTIDE SEQUENCE [LARGE SCALE GENOMIC DNA]</scope>
    <source>
        <strain evidence="2">CECT 8649</strain>
    </source>
</reference>
<dbReference type="Pfam" id="PF00494">
    <property type="entry name" value="SQS_PSY"/>
    <property type="match status" value="1"/>
</dbReference>
<dbReference type="InterPro" id="IPR008949">
    <property type="entry name" value="Isoprenoid_synthase_dom_sf"/>
</dbReference>
<keyword evidence="2" id="KW-1185">Reference proteome</keyword>
<evidence type="ECO:0000313" key="2">
    <source>
        <dbReference type="Proteomes" id="UP000225972"/>
    </source>
</evidence>